<feature type="coiled-coil region" evidence="6">
    <location>
        <begin position="647"/>
        <end position="678"/>
    </location>
</feature>
<dbReference type="InterPro" id="IPR002048">
    <property type="entry name" value="EF_hand_dom"/>
</dbReference>
<dbReference type="InterPro" id="IPR011992">
    <property type="entry name" value="EF-hand-dom_pair"/>
</dbReference>
<dbReference type="GO" id="GO:0006897">
    <property type="term" value="P:endocytosis"/>
    <property type="evidence" value="ECO:0007669"/>
    <property type="project" value="TreeGrafter"/>
</dbReference>
<evidence type="ECO:0000256" key="5">
    <source>
        <dbReference type="ARBA" id="ARBA00023054"/>
    </source>
</evidence>
<keyword evidence="3" id="KW-0677">Repeat</keyword>
<keyword evidence="4" id="KW-0106">Calcium</keyword>
<feature type="compositionally biased region" description="Polar residues" evidence="7">
    <location>
        <begin position="537"/>
        <end position="547"/>
    </location>
</feature>
<evidence type="ECO:0000259" key="9">
    <source>
        <dbReference type="PROSITE" id="PS50222"/>
    </source>
</evidence>
<evidence type="ECO:0000256" key="4">
    <source>
        <dbReference type="ARBA" id="ARBA00022837"/>
    </source>
</evidence>
<feature type="compositionally biased region" description="Polar residues" evidence="7">
    <location>
        <begin position="421"/>
        <end position="433"/>
    </location>
</feature>
<reference evidence="10" key="1">
    <citation type="submission" date="2025-08" db="UniProtKB">
        <authorList>
            <consortium name="Ensembl"/>
        </authorList>
    </citation>
    <scope>IDENTIFICATION</scope>
</reference>
<dbReference type="PANTHER" id="PTHR11216:SF63">
    <property type="entry name" value="RALBP1-ASSOCIATED EPS DOMAIN-CONTAINING PROTEIN 1"/>
    <property type="match status" value="1"/>
</dbReference>
<dbReference type="PANTHER" id="PTHR11216">
    <property type="entry name" value="EH DOMAIN"/>
    <property type="match status" value="1"/>
</dbReference>
<dbReference type="PROSITE" id="PS50031">
    <property type="entry name" value="EH"/>
    <property type="match status" value="1"/>
</dbReference>
<feature type="compositionally biased region" description="Polar residues" evidence="7">
    <location>
        <begin position="158"/>
        <end position="167"/>
    </location>
</feature>
<dbReference type="Ensembl" id="ENSZLMT00000005543.1">
    <property type="protein sequence ID" value="ENSZLMP00000005368.1"/>
    <property type="gene ID" value="ENSZLMG00000003406.1"/>
</dbReference>
<feature type="region of interest" description="Disordered" evidence="7">
    <location>
        <begin position="576"/>
        <end position="595"/>
    </location>
</feature>
<evidence type="ECO:0000313" key="10">
    <source>
        <dbReference type="Ensembl" id="ENSZLMP00000005368.1"/>
    </source>
</evidence>
<dbReference type="GO" id="GO:0016197">
    <property type="term" value="P:endosomal transport"/>
    <property type="evidence" value="ECO:0007669"/>
    <property type="project" value="TreeGrafter"/>
</dbReference>
<evidence type="ECO:0000259" key="8">
    <source>
        <dbReference type="PROSITE" id="PS50031"/>
    </source>
</evidence>
<feature type="compositionally biased region" description="Polar residues" evidence="7">
    <location>
        <begin position="98"/>
        <end position="109"/>
    </location>
</feature>
<dbReference type="InterPro" id="IPR018247">
    <property type="entry name" value="EF_Hand_1_Ca_BS"/>
</dbReference>
<keyword evidence="11" id="KW-1185">Reference proteome</keyword>
<feature type="domain" description="EF-hand" evidence="9">
    <location>
        <begin position="269"/>
        <end position="304"/>
    </location>
</feature>
<dbReference type="AlphaFoldDB" id="A0A8D2NYN2"/>
<evidence type="ECO:0000256" key="1">
    <source>
        <dbReference type="ARBA" id="ARBA00022553"/>
    </source>
</evidence>
<dbReference type="GO" id="GO:0005737">
    <property type="term" value="C:cytoplasm"/>
    <property type="evidence" value="ECO:0007669"/>
    <property type="project" value="TreeGrafter"/>
</dbReference>
<organism evidence="10 11">
    <name type="scientific">Zosterops lateralis melanops</name>
    <dbReference type="NCBI Taxonomy" id="1220523"/>
    <lineage>
        <taxon>Eukaryota</taxon>
        <taxon>Metazoa</taxon>
        <taxon>Chordata</taxon>
        <taxon>Craniata</taxon>
        <taxon>Vertebrata</taxon>
        <taxon>Euteleostomi</taxon>
        <taxon>Archelosauria</taxon>
        <taxon>Archosauria</taxon>
        <taxon>Dinosauria</taxon>
        <taxon>Saurischia</taxon>
        <taxon>Theropoda</taxon>
        <taxon>Coelurosauria</taxon>
        <taxon>Aves</taxon>
        <taxon>Neognathae</taxon>
        <taxon>Neoaves</taxon>
        <taxon>Telluraves</taxon>
        <taxon>Australaves</taxon>
        <taxon>Passeriformes</taxon>
        <taxon>Sylvioidea</taxon>
        <taxon>Zosteropidae</taxon>
        <taxon>Zosterops</taxon>
    </lineage>
</organism>
<accession>A0A8D2NYN2</accession>
<feature type="region of interest" description="Disordered" evidence="7">
    <location>
        <begin position="56"/>
        <end position="177"/>
    </location>
</feature>
<reference evidence="10" key="2">
    <citation type="submission" date="2025-09" db="UniProtKB">
        <authorList>
            <consortium name="Ensembl"/>
        </authorList>
    </citation>
    <scope>IDENTIFICATION</scope>
</reference>
<name>A0A8D2NYN2_ZOSLA</name>
<evidence type="ECO:0000256" key="2">
    <source>
        <dbReference type="ARBA" id="ARBA00022723"/>
    </source>
</evidence>
<sequence>IMELCGATRLGYFGRSQFYIALKLVAVAQSGLPLRVESLNTVKDLPLPRFVVSKNEQESRHTALYSSDADNPASYSGVIPPPPPGRIQVKKGSVSHDAVQQRTSTDQQESTSPVVSPQQSPPTSPHTWRKHNRHPSGGNNERPLAGPGPFWAPFSEVQPGSSTSSDPIWSGHSPPPHQENWVSFADTPPTSALLAMHPASVQDQTTVRTVASATTANEIRRQSSSYDDPWKITDEQRQYYVNQFKTIQPDLNGFIPGSAAKEFFTKSKLPILELSHIWELSDFDKDGALTLDEFCAAFHLVVARKNGYDLPEKLPESLMPKLIDLEDSTEVGEQTGEVGYSGSPAEAPPSKSPSMPSLNQTWPELNQSSEDTAIVHPVPIRMTPSKIHMQEMELKRTGSDHANPTSPLLVKPSDLPEENKMSSSVKFTAGNTVTDGYSSSDSYTSDAEQIGNAVTRQRSHSGTSPDNTAPPPPPPRPHASHSRSSSLDMNRSFSVPPGQQQAGVVAYPPAVPPRPQPSQGTGPHVHRSVDADGLIAHTSTSPQQIPEQPNFADFSQFEAFAVSGVNKEEEDEIETHSEVLQGKGTTPLAPPPKPIRRRLKSEDELRPEAEEHTQKTGVIAAVLASQPSIPRSVGKDKKAIQASIRRNKETNTVLARLNSELQQQLKDVLEERISLEVQLEQLRPFSHL</sequence>
<dbReference type="SMART" id="SM00027">
    <property type="entry name" value="EH"/>
    <property type="match status" value="1"/>
</dbReference>
<dbReference type="Gene3D" id="1.10.238.10">
    <property type="entry name" value="EF-hand"/>
    <property type="match status" value="2"/>
</dbReference>
<keyword evidence="5 6" id="KW-0175">Coiled coil</keyword>
<dbReference type="SUPFAM" id="SSF47473">
    <property type="entry name" value="EF-hand"/>
    <property type="match status" value="1"/>
</dbReference>
<evidence type="ECO:0000313" key="11">
    <source>
        <dbReference type="Proteomes" id="UP000694401"/>
    </source>
</evidence>
<feature type="domain" description="EH" evidence="8">
    <location>
        <begin position="236"/>
        <end position="320"/>
    </location>
</feature>
<feature type="compositionally biased region" description="Polar residues" evidence="7">
    <location>
        <begin position="452"/>
        <end position="467"/>
    </location>
</feature>
<feature type="compositionally biased region" description="Low complexity" evidence="7">
    <location>
        <begin position="499"/>
        <end position="508"/>
    </location>
</feature>
<feature type="compositionally biased region" description="Pro residues" evidence="7">
    <location>
        <begin position="468"/>
        <end position="477"/>
    </location>
</feature>
<dbReference type="FunFam" id="1.10.238.10:FF:000039">
    <property type="entry name" value="RalBP1-associated Eps domain-containing protein 2 isoform 1"/>
    <property type="match status" value="1"/>
</dbReference>
<evidence type="ECO:0000256" key="3">
    <source>
        <dbReference type="ARBA" id="ARBA00022737"/>
    </source>
</evidence>
<dbReference type="GO" id="GO:0005509">
    <property type="term" value="F:calcium ion binding"/>
    <property type="evidence" value="ECO:0007669"/>
    <property type="project" value="InterPro"/>
</dbReference>
<keyword evidence="1" id="KW-0597">Phosphoprotein</keyword>
<dbReference type="Proteomes" id="UP000694401">
    <property type="component" value="Unassembled WGS sequence"/>
</dbReference>
<dbReference type="GO" id="GO:0005886">
    <property type="term" value="C:plasma membrane"/>
    <property type="evidence" value="ECO:0007669"/>
    <property type="project" value="TreeGrafter"/>
</dbReference>
<protein>
    <submittedName>
        <fullName evidence="10">RALBP1 associated Eps domain containing 1</fullName>
    </submittedName>
</protein>
<dbReference type="InterPro" id="IPR000261">
    <property type="entry name" value="EH_dom"/>
</dbReference>
<proteinExistence type="predicted"/>
<feature type="compositionally biased region" description="Low complexity" evidence="7">
    <location>
        <begin position="434"/>
        <end position="446"/>
    </location>
</feature>
<dbReference type="PROSITE" id="PS00018">
    <property type="entry name" value="EF_HAND_1"/>
    <property type="match status" value="1"/>
</dbReference>
<feature type="region of interest" description="Disordered" evidence="7">
    <location>
        <begin position="332"/>
        <end position="361"/>
    </location>
</feature>
<dbReference type="PROSITE" id="PS50222">
    <property type="entry name" value="EF_HAND_2"/>
    <property type="match status" value="1"/>
</dbReference>
<feature type="region of interest" description="Disordered" evidence="7">
    <location>
        <begin position="395"/>
        <end position="548"/>
    </location>
</feature>
<dbReference type="Pfam" id="PF12763">
    <property type="entry name" value="EH"/>
    <property type="match status" value="1"/>
</dbReference>
<dbReference type="CDD" id="cd00052">
    <property type="entry name" value="EH"/>
    <property type="match status" value="1"/>
</dbReference>
<keyword evidence="2" id="KW-0479">Metal-binding</keyword>
<evidence type="ECO:0000256" key="6">
    <source>
        <dbReference type="SAM" id="Coils"/>
    </source>
</evidence>
<evidence type="ECO:0000256" key="7">
    <source>
        <dbReference type="SAM" id="MobiDB-lite"/>
    </source>
</evidence>